<evidence type="ECO:0000256" key="1">
    <source>
        <dbReference type="SAM" id="MobiDB-lite"/>
    </source>
</evidence>
<feature type="region of interest" description="Disordered" evidence="1">
    <location>
        <begin position="109"/>
        <end position="137"/>
    </location>
</feature>
<feature type="compositionally biased region" description="Basic and acidic residues" evidence="1">
    <location>
        <begin position="110"/>
        <end position="120"/>
    </location>
</feature>
<dbReference type="AlphaFoldDB" id="A0AAV0FUD5"/>
<keyword evidence="3" id="KW-1185">Reference proteome</keyword>
<proteinExistence type="predicted"/>
<dbReference type="Proteomes" id="UP001152523">
    <property type="component" value="Unassembled WGS sequence"/>
</dbReference>
<organism evidence="2 3">
    <name type="scientific">Cuscuta epithymum</name>
    <dbReference type="NCBI Taxonomy" id="186058"/>
    <lineage>
        <taxon>Eukaryota</taxon>
        <taxon>Viridiplantae</taxon>
        <taxon>Streptophyta</taxon>
        <taxon>Embryophyta</taxon>
        <taxon>Tracheophyta</taxon>
        <taxon>Spermatophyta</taxon>
        <taxon>Magnoliopsida</taxon>
        <taxon>eudicotyledons</taxon>
        <taxon>Gunneridae</taxon>
        <taxon>Pentapetalae</taxon>
        <taxon>asterids</taxon>
        <taxon>lamiids</taxon>
        <taxon>Solanales</taxon>
        <taxon>Convolvulaceae</taxon>
        <taxon>Cuscuteae</taxon>
        <taxon>Cuscuta</taxon>
        <taxon>Cuscuta subgen. Cuscuta</taxon>
    </lineage>
</organism>
<feature type="compositionally biased region" description="Polar residues" evidence="1">
    <location>
        <begin position="122"/>
        <end position="137"/>
    </location>
</feature>
<evidence type="ECO:0000313" key="2">
    <source>
        <dbReference type="EMBL" id="CAH9139249.1"/>
    </source>
</evidence>
<feature type="region of interest" description="Disordered" evidence="1">
    <location>
        <begin position="1"/>
        <end position="33"/>
    </location>
</feature>
<accession>A0AAV0FUD5</accession>
<evidence type="ECO:0000313" key="3">
    <source>
        <dbReference type="Proteomes" id="UP001152523"/>
    </source>
</evidence>
<sequence>MENPPGDLNEDGIDLFSPHTPPRDTTPADTDLVVPDTPPHILAARETGCSITSRFWAKPLLPPISPVQVVPSKNPAKMERVYHPIFGYHTIYNMEFFKILWPNQFEEEGFSPREKKEEKMTASGSKLPSPNMKSSSS</sequence>
<dbReference type="EMBL" id="CAMAPF010001015">
    <property type="protein sequence ID" value="CAH9139249.1"/>
    <property type="molecule type" value="Genomic_DNA"/>
</dbReference>
<gene>
    <name evidence="2" type="ORF">CEPIT_LOCUS37446</name>
</gene>
<protein>
    <submittedName>
        <fullName evidence="2">Uncharacterized protein</fullName>
    </submittedName>
</protein>
<comment type="caution">
    <text evidence="2">The sequence shown here is derived from an EMBL/GenBank/DDBJ whole genome shotgun (WGS) entry which is preliminary data.</text>
</comment>
<reference evidence="2" key="1">
    <citation type="submission" date="2022-07" db="EMBL/GenBank/DDBJ databases">
        <authorList>
            <person name="Macas J."/>
            <person name="Novak P."/>
            <person name="Neumann P."/>
        </authorList>
    </citation>
    <scope>NUCLEOTIDE SEQUENCE</scope>
</reference>
<name>A0AAV0FUD5_9ASTE</name>